<dbReference type="InterPro" id="IPR052023">
    <property type="entry name" value="Histidine_kinase_KdpD"/>
</dbReference>
<dbReference type="AlphaFoldDB" id="A0A162N3E0"/>
<dbReference type="PATRIC" id="fig|520767.4.peg.258"/>
<dbReference type="InterPro" id="IPR014729">
    <property type="entry name" value="Rossmann-like_a/b/a_fold"/>
</dbReference>
<evidence type="ECO:0000313" key="1">
    <source>
        <dbReference type="EMBL" id="KYO68740.1"/>
    </source>
</evidence>
<name>A0A162N3E0_9FIRM</name>
<dbReference type="EMBL" id="LOHZ01000015">
    <property type="protein sequence ID" value="KYO68740.1"/>
    <property type="molecule type" value="Genomic_DNA"/>
</dbReference>
<dbReference type="PANTHER" id="PTHR45569:SF1">
    <property type="entry name" value="SENSOR PROTEIN KDPD"/>
    <property type="match status" value="1"/>
</dbReference>
<accession>A0A162N3E0</accession>
<dbReference type="Proteomes" id="UP000075737">
    <property type="component" value="Unassembled WGS sequence"/>
</dbReference>
<sequence length="137" mass="15380">MMTVFDPAVVHRVMVCVTPQKSCERLIKRGADRARELGGEFCVVYVNKSMELNKDLKDHKILLELFEYAKSLGGYVSILAGENVYNTLSDYAKKNKITHIIVGKPLQNNFGTTKEKDIINPLIKAVEKNGIPVEVVE</sequence>
<protein>
    <recommendedName>
        <fullName evidence="3">UspA domain-containing protein</fullName>
    </recommendedName>
</protein>
<dbReference type="Gene3D" id="3.40.50.620">
    <property type="entry name" value="HUPs"/>
    <property type="match status" value="1"/>
</dbReference>
<evidence type="ECO:0000313" key="2">
    <source>
        <dbReference type="Proteomes" id="UP000075737"/>
    </source>
</evidence>
<dbReference type="STRING" id="520767.ATZ99_02590"/>
<comment type="caution">
    <text evidence="1">The sequence shown here is derived from an EMBL/GenBank/DDBJ whole genome shotgun (WGS) entry which is preliminary data.</text>
</comment>
<organism evidence="1 2">
    <name type="scientific">Thermovenabulum gondwanense</name>
    <dbReference type="NCBI Taxonomy" id="520767"/>
    <lineage>
        <taxon>Bacteria</taxon>
        <taxon>Bacillati</taxon>
        <taxon>Bacillota</taxon>
        <taxon>Clostridia</taxon>
        <taxon>Thermosediminibacterales</taxon>
        <taxon>Thermosediminibacteraceae</taxon>
        <taxon>Thermovenabulum</taxon>
    </lineage>
</organism>
<gene>
    <name evidence="1" type="ORF">ATZ99_02590</name>
</gene>
<reference evidence="1 2" key="1">
    <citation type="submission" date="2015-12" db="EMBL/GenBank/DDBJ databases">
        <title>Draft genome of Thermovenabulum gondwanense isolated from a red thermophilic microbial mat colonisisng an outflow channel of a bore well.</title>
        <authorList>
            <person name="Patel B.K."/>
        </authorList>
    </citation>
    <scope>NUCLEOTIDE SEQUENCE [LARGE SCALE GENOMIC DNA]</scope>
    <source>
        <strain evidence="1 2">R270</strain>
    </source>
</reference>
<dbReference type="GO" id="GO:0000155">
    <property type="term" value="F:phosphorelay sensor kinase activity"/>
    <property type="evidence" value="ECO:0007669"/>
    <property type="project" value="TreeGrafter"/>
</dbReference>
<dbReference type="GO" id="GO:0005886">
    <property type="term" value="C:plasma membrane"/>
    <property type="evidence" value="ECO:0007669"/>
    <property type="project" value="TreeGrafter"/>
</dbReference>
<keyword evidence="2" id="KW-1185">Reference proteome</keyword>
<dbReference type="PANTHER" id="PTHR45569">
    <property type="entry name" value="SENSOR PROTEIN KDPD"/>
    <property type="match status" value="1"/>
</dbReference>
<evidence type="ECO:0008006" key="3">
    <source>
        <dbReference type="Google" id="ProtNLM"/>
    </source>
</evidence>
<dbReference type="RefSeq" id="WP_068747431.1">
    <property type="nucleotide sequence ID" value="NZ_LOHZ01000015.1"/>
</dbReference>
<dbReference type="OrthoDB" id="1707003at2"/>
<proteinExistence type="predicted"/>
<dbReference type="SUPFAM" id="SSF52402">
    <property type="entry name" value="Adenine nucleotide alpha hydrolases-like"/>
    <property type="match status" value="1"/>
</dbReference>